<protein>
    <submittedName>
        <fullName evidence="1">Uncharacterized protein</fullName>
    </submittedName>
</protein>
<dbReference type="EMBL" id="BMAV01003528">
    <property type="protein sequence ID" value="GFY43176.1"/>
    <property type="molecule type" value="Genomic_DNA"/>
</dbReference>
<name>A0A8X6WZP1_9ARAC</name>
<gene>
    <name evidence="1" type="ORF">TNIN_94811</name>
</gene>
<reference evidence="1" key="1">
    <citation type="submission" date="2020-08" db="EMBL/GenBank/DDBJ databases">
        <title>Multicomponent nature underlies the extraordinary mechanical properties of spider dragline silk.</title>
        <authorList>
            <person name="Kono N."/>
            <person name="Nakamura H."/>
            <person name="Mori M."/>
            <person name="Yoshida Y."/>
            <person name="Ohtoshi R."/>
            <person name="Malay A.D."/>
            <person name="Moran D.A.P."/>
            <person name="Tomita M."/>
            <person name="Numata K."/>
            <person name="Arakawa K."/>
        </authorList>
    </citation>
    <scope>NUCLEOTIDE SEQUENCE</scope>
</reference>
<organism evidence="1 2">
    <name type="scientific">Trichonephila inaurata madagascariensis</name>
    <dbReference type="NCBI Taxonomy" id="2747483"/>
    <lineage>
        <taxon>Eukaryota</taxon>
        <taxon>Metazoa</taxon>
        <taxon>Ecdysozoa</taxon>
        <taxon>Arthropoda</taxon>
        <taxon>Chelicerata</taxon>
        <taxon>Arachnida</taxon>
        <taxon>Araneae</taxon>
        <taxon>Araneomorphae</taxon>
        <taxon>Entelegynae</taxon>
        <taxon>Araneoidea</taxon>
        <taxon>Nephilidae</taxon>
        <taxon>Trichonephila</taxon>
        <taxon>Trichonephila inaurata</taxon>
    </lineage>
</organism>
<evidence type="ECO:0000313" key="1">
    <source>
        <dbReference type="EMBL" id="GFY43176.1"/>
    </source>
</evidence>
<sequence length="82" mass="9248">MEEPIFHGLFDPRAADATRLVLSTGGLCSKFVYGPNFKSLAYREVSLKSITEFPPDRQESELMKGLGMLWPLFDPRANKLNT</sequence>
<dbReference type="AlphaFoldDB" id="A0A8X6WZP1"/>
<dbReference type="Proteomes" id="UP000886998">
    <property type="component" value="Unassembled WGS sequence"/>
</dbReference>
<comment type="caution">
    <text evidence="1">The sequence shown here is derived from an EMBL/GenBank/DDBJ whole genome shotgun (WGS) entry which is preliminary data.</text>
</comment>
<proteinExistence type="predicted"/>
<keyword evidence="2" id="KW-1185">Reference proteome</keyword>
<accession>A0A8X6WZP1</accession>
<evidence type="ECO:0000313" key="2">
    <source>
        <dbReference type="Proteomes" id="UP000886998"/>
    </source>
</evidence>